<dbReference type="SUPFAM" id="SSF103473">
    <property type="entry name" value="MFS general substrate transporter"/>
    <property type="match status" value="1"/>
</dbReference>
<feature type="transmembrane region" description="Helical" evidence="9">
    <location>
        <begin position="346"/>
        <end position="364"/>
    </location>
</feature>
<feature type="region of interest" description="Disordered" evidence="8">
    <location>
        <begin position="529"/>
        <end position="565"/>
    </location>
</feature>
<gene>
    <name evidence="11" type="ORF">MSHI_40990</name>
</gene>
<dbReference type="GO" id="GO:0022857">
    <property type="term" value="F:transmembrane transporter activity"/>
    <property type="evidence" value="ECO:0007669"/>
    <property type="project" value="InterPro"/>
</dbReference>
<name>A0A7I7MXG5_9MYCO</name>
<dbReference type="PRINTS" id="PR01035">
    <property type="entry name" value="TCRTETA"/>
</dbReference>
<evidence type="ECO:0000259" key="10">
    <source>
        <dbReference type="PROSITE" id="PS50850"/>
    </source>
</evidence>
<keyword evidence="5 9" id="KW-0812">Transmembrane</keyword>
<reference evidence="11 12" key="1">
    <citation type="journal article" date="2019" name="Emerg. Microbes Infect.">
        <title>Comprehensive subspecies identification of 175 nontuberculous mycobacteria species based on 7547 genomic profiles.</title>
        <authorList>
            <person name="Matsumoto Y."/>
            <person name="Kinjo T."/>
            <person name="Motooka D."/>
            <person name="Nabeya D."/>
            <person name="Jung N."/>
            <person name="Uechi K."/>
            <person name="Horii T."/>
            <person name="Iida T."/>
            <person name="Fujita J."/>
            <person name="Nakamura S."/>
        </authorList>
    </citation>
    <scope>NUCLEOTIDE SEQUENCE [LARGE SCALE GENOMIC DNA]</scope>
    <source>
        <strain evidence="11 12">JCM 14233</strain>
    </source>
</reference>
<feature type="transmembrane region" description="Helical" evidence="9">
    <location>
        <begin position="478"/>
        <end position="499"/>
    </location>
</feature>
<dbReference type="FunFam" id="1.20.1720.10:FF:000004">
    <property type="entry name" value="EmrB/QacA family drug resistance transporter"/>
    <property type="match status" value="1"/>
</dbReference>
<feature type="transmembrane region" description="Helical" evidence="9">
    <location>
        <begin position="26"/>
        <end position="49"/>
    </location>
</feature>
<keyword evidence="7 9" id="KW-0472">Membrane</keyword>
<feature type="domain" description="Major facilitator superfamily (MFS) profile" evidence="10">
    <location>
        <begin position="27"/>
        <end position="504"/>
    </location>
</feature>
<evidence type="ECO:0000256" key="3">
    <source>
        <dbReference type="ARBA" id="ARBA00022448"/>
    </source>
</evidence>
<evidence type="ECO:0000256" key="5">
    <source>
        <dbReference type="ARBA" id="ARBA00022692"/>
    </source>
</evidence>
<proteinExistence type="inferred from homology"/>
<accession>A0A7I7MXG5</accession>
<evidence type="ECO:0000256" key="1">
    <source>
        <dbReference type="ARBA" id="ARBA00004651"/>
    </source>
</evidence>
<dbReference type="InterPro" id="IPR011701">
    <property type="entry name" value="MFS"/>
</dbReference>
<evidence type="ECO:0000256" key="8">
    <source>
        <dbReference type="SAM" id="MobiDB-lite"/>
    </source>
</evidence>
<evidence type="ECO:0000256" key="9">
    <source>
        <dbReference type="SAM" id="Phobius"/>
    </source>
</evidence>
<evidence type="ECO:0000256" key="4">
    <source>
        <dbReference type="ARBA" id="ARBA00022475"/>
    </source>
</evidence>
<feature type="transmembrane region" description="Helical" evidence="9">
    <location>
        <begin position="417"/>
        <end position="436"/>
    </location>
</feature>
<evidence type="ECO:0000313" key="12">
    <source>
        <dbReference type="Proteomes" id="UP000467236"/>
    </source>
</evidence>
<keyword evidence="4" id="KW-1003">Cell membrane</keyword>
<feature type="transmembrane region" description="Helical" evidence="9">
    <location>
        <begin position="150"/>
        <end position="168"/>
    </location>
</feature>
<dbReference type="Gene3D" id="1.20.1720.10">
    <property type="entry name" value="Multidrug resistance protein D"/>
    <property type="match status" value="1"/>
</dbReference>
<dbReference type="InterPro" id="IPR020846">
    <property type="entry name" value="MFS_dom"/>
</dbReference>
<feature type="transmembrane region" description="Helical" evidence="9">
    <location>
        <begin position="213"/>
        <end position="232"/>
    </location>
</feature>
<dbReference type="CDD" id="cd17502">
    <property type="entry name" value="MFS_Azr1_MDR_like"/>
    <property type="match status" value="1"/>
</dbReference>
<evidence type="ECO:0000256" key="6">
    <source>
        <dbReference type="ARBA" id="ARBA00022989"/>
    </source>
</evidence>
<evidence type="ECO:0000256" key="7">
    <source>
        <dbReference type="ARBA" id="ARBA00023136"/>
    </source>
</evidence>
<dbReference type="InterPro" id="IPR036259">
    <property type="entry name" value="MFS_trans_sf"/>
</dbReference>
<dbReference type="PANTHER" id="PTHR23501:SF197">
    <property type="entry name" value="COMD"/>
    <property type="match status" value="1"/>
</dbReference>
<evidence type="ECO:0000313" key="11">
    <source>
        <dbReference type="EMBL" id="BBX76193.1"/>
    </source>
</evidence>
<organism evidence="11 12">
    <name type="scientific">Mycobacterium shinjukuense</name>
    <dbReference type="NCBI Taxonomy" id="398694"/>
    <lineage>
        <taxon>Bacteria</taxon>
        <taxon>Bacillati</taxon>
        <taxon>Actinomycetota</taxon>
        <taxon>Actinomycetes</taxon>
        <taxon>Mycobacteriales</taxon>
        <taxon>Mycobacteriaceae</taxon>
        <taxon>Mycobacterium</taxon>
    </lineage>
</organism>
<feature type="transmembrane region" description="Helical" evidence="9">
    <location>
        <begin position="376"/>
        <end position="396"/>
    </location>
</feature>
<feature type="transmembrane region" description="Helical" evidence="9">
    <location>
        <begin position="180"/>
        <end position="201"/>
    </location>
</feature>
<dbReference type="PANTHER" id="PTHR23501">
    <property type="entry name" value="MAJOR FACILITATOR SUPERFAMILY"/>
    <property type="match status" value="1"/>
</dbReference>
<feature type="transmembrane region" description="Helical" evidence="9">
    <location>
        <begin position="282"/>
        <end position="305"/>
    </location>
</feature>
<dbReference type="GO" id="GO:0005886">
    <property type="term" value="C:plasma membrane"/>
    <property type="evidence" value="ECO:0007669"/>
    <property type="project" value="UniProtKB-SubCell"/>
</dbReference>
<dbReference type="PROSITE" id="PS50850">
    <property type="entry name" value="MFS"/>
    <property type="match status" value="1"/>
</dbReference>
<feature type="transmembrane region" description="Helical" evidence="9">
    <location>
        <begin position="317"/>
        <end position="339"/>
    </location>
</feature>
<feature type="compositionally biased region" description="Pro residues" evidence="8">
    <location>
        <begin position="543"/>
        <end position="559"/>
    </location>
</feature>
<sequence length="565" mass="58757">MTSSTTRATPAATPICPPVSLRRRNVIFVAIVLGMLVAALAITTAVTALPTIVADLGGANHRSWVVTSHLLGVTSSIPLAGKFGDLFGRKQVFLAATAFLIAGSVLCGLSQSMSMLVICRALQGVSVGAISVTASALVGDIAPPRYRGRYQGILGAVFGAAMVTAPLVGGLFTDHVNWRWAFWINVPISLVILLLAAAAIPKFAQRPKPVIDYLGMLLVMLGATALTMATSWGGATYAWGSLIIVGLFVGSAVVLGAFLWVEGRVAAPILPIRLFRNPTFSLCCLLAFGVGFAMLGALTLVPTYLGYVHGASPTASGLRMLPMVIGMLLTATGGGALIGRVGRYKIFPVVGTALTAAAFGLMSYMDESTPALLQSLYLFILGAGVGLSIQLLILIVQDTTHVEDLGVATSGVTFFRAIGSAFGTALLGALLANFLGRRLGPVLASTGTSFETAHSPAALHRLPHHLTAPIVRAYCESLTQVFVCAGLVATLGFILAVFLPEVPHPPARADAKAPDTPSVRGLLRLLALTSASPAAGSGRRTRPPTPGPGPRRLPYPCPPDRSSRR</sequence>
<dbReference type="KEGG" id="mshj:MSHI_40990"/>
<keyword evidence="3" id="KW-0813">Transport</keyword>
<dbReference type="Proteomes" id="UP000467236">
    <property type="component" value="Chromosome"/>
</dbReference>
<dbReference type="EMBL" id="AP022575">
    <property type="protein sequence ID" value="BBX76193.1"/>
    <property type="molecule type" value="Genomic_DNA"/>
</dbReference>
<comment type="subcellular location">
    <subcellularLocation>
        <location evidence="1">Cell membrane</location>
        <topology evidence="1">Multi-pass membrane protein</topology>
    </subcellularLocation>
</comment>
<keyword evidence="6 9" id="KW-1133">Transmembrane helix</keyword>
<dbReference type="AlphaFoldDB" id="A0A7I7MXG5"/>
<dbReference type="InterPro" id="IPR001958">
    <property type="entry name" value="Tet-R_TetA/multi-R_MdtG-like"/>
</dbReference>
<feature type="transmembrane region" description="Helical" evidence="9">
    <location>
        <begin position="238"/>
        <end position="261"/>
    </location>
</feature>
<comment type="similarity">
    <text evidence="2">Belongs to the major facilitator superfamily. TCR/Tet family.</text>
</comment>
<keyword evidence="12" id="KW-1185">Reference proteome</keyword>
<dbReference type="Gene3D" id="1.20.1250.20">
    <property type="entry name" value="MFS general substrate transporter like domains"/>
    <property type="match status" value="1"/>
</dbReference>
<dbReference type="Pfam" id="PF07690">
    <property type="entry name" value="MFS_1"/>
    <property type="match status" value="1"/>
</dbReference>
<protein>
    <recommendedName>
        <fullName evidence="10">Major facilitator superfamily (MFS) profile domain-containing protein</fullName>
    </recommendedName>
</protein>
<evidence type="ECO:0000256" key="2">
    <source>
        <dbReference type="ARBA" id="ARBA00007520"/>
    </source>
</evidence>
<feature type="transmembrane region" description="Helical" evidence="9">
    <location>
        <begin position="92"/>
        <end position="111"/>
    </location>
</feature>